<keyword evidence="1" id="KW-1133">Transmembrane helix</keyword>
<dbReference type="PATRIC" id="fig|1122219.3.peg.2627"/>
<dbReference type="PANTHER" id="PTHR43031:SF1">
    <property type="entry name" value="PYRIDINE NUCLEOTIDE-DISULPHIDE OXIDOREDUCTASE"/>
    <property type="match status" value="1"/>
</dbReference>
<feature type="transmembrane region" description="Helical" evidence="1">
    <location>
        <begin position="6"/>
        <end position="25"/>
    </location>
</feature>
<keyword evidence="1" id="KW-0812">Transmembrane</keyword>
<reference evidence="3 4" key="1">
    <citation type="submission" date="2015-06" db="EMBL/GenBank/DDBJ databases">
        <title>Draft genome sequence of beer spoilage bacterium Megasphaera cerevisiae type strain 20462.</title>
        <authorList>
            <person name="Kutumbaka K."/>
            <person name="Pasmowitz J."/>
            <person name="Mategko J."/>
            <person name="Reyes D."/>
            <person name="Friedrich A."/>
            <person name="Han S."/>
            <person name="Martens-Habbena W."/>
            <person name="Neal-McKinney J."/>
            <person name="Janagama H.K."/>
            <person name="Nadala C."/>
            <person name="Samadpour M."/>
        </authorList>
    </citation>
    <scope>NUCLEOTIDE SEQUENCE [LARGE SCALE GENOMIC DNA]</scope>
    <source>
        <strain evidence="3 4">DSM 20462</strain>
    </source>
</reference>
<dbReference type="RefSeq" id="WP_053078188.1">
    <property type="nucleotide sequence ID" value="NZ_FUXD01000047.1"/>
</dbReference>
<dbReference type="SUPFAM" id="SSF52821">
    <property type="entry name" value="Rhodanese/Cell cycle control phosphatase"/>
    <property type="match status" value="1"/>
</dbReference>
<dbReference type="FunCoup" id="A0A0J6WQB1">
    <property type="interactions" value="277"/>
</dbReference>
<proteinExistence type="predicted"/>
<dbReference type="InterPro" id="IPR001763">
    <property type="entry name" value="Rhodanese-like_dom"/>
</dbReference>
<name>A0A0J6WQB1_9FIRM</name>
<protein>
    <recommendedName>
        <fullName evidence="2">Rhodanese domain-containing protein</fullName>
    </recommendedName>
</protein>
<dbReference type="SMART" id="SM00450">
    <property type="entry name" value="RHOD"/>
    <property type="match status" value="1"/>
</dbReference>
<dbReference type="EMBL" id="LEKT01000055">
    <property type="protein sequence ID" value="KMO85590.1"/>
    <property type="molecule type" value="Genomic_DNA"/>
</dbReference>
<organism evidence="3 4">
    <name type="scientific">Megasphaera cerevisiae DSM 20462</name>
    <dbReference type="NCBI Taxonomy" id="1122219"/>
    <lineage>
        <taxon>Bacteria</taxon>
        <taxon>Bacillati</taxon>
        <taxon>Bacillota</taxon>
        <taxon>Negativicutes</taxon>
        <taxon>Veillonellales</taxon>
        <taxon>Veillonellaceae</taxon>
        <taxon>Megasphaera</taxon>
    </lineage>
</organism>
<keyword evidence="1" id="KW-0472">Membrane</keyword>
<comment type="caution">
    <text evidence="3">The sequence shown here is derived from an EMBL/GenBank/DDBJ whole genome shotgun (WGS) entry which is preliminary data.</text>
</comment>
<dbReference type="InterPro" id="IPR036873">
    <property type="entry name" value="Rhodanese-like_dom_sf"/>
</dbReference>
<accession>A0A0J6WQB1</accession>
<dbReference type="Pfam" id="PF00581">
    <property type="entry name" value="Rhodanese"/>
    <property type="match status" value="1"/>
</dbReference>
<dbReference type="OrthoDB" id="9800872at2"/>
<dbReference type="AlphaFoldDB" id="A0A0J6WQB1"/>
<dbReference type="PROSITE" id="PS50206">
    <property type="entry name" value="RHODANESE_3"/>
    <property type="match status" value="1"/>
</dbReference>
<feature type="domain" description="Rhodanese" evidence="2">
    <location>
        <begin position="50"/>
        <end position="136"/>
    </location>
</feature>
<dbReference type="Gene3D" id="3.40.250.10">
    <property type="entry name" value="Rhodanese-like domain"/>
    <property type="match status" value="1"/>
</dbReference>
<dbReference type="InterPro" id="IPR050229">
    <property type="entry name" value="GlpE_sulfurtransferase"/>
</dbReference>
<dbReference type="STRING" id="39029.BSR42_09145"/>
<gene>
    <name evidence="3" type="ORF">AB840_12735</name>
</gene>
<dbReference type="InParanoid" id="A0A0J6WQB1"/>
<keyword evidence="4" id="KW-1185">Reference proteome</keyword>
<dbReference type="PANTHER" id="PTHR43031">
    <property type="entry name" value="FAD-DEPENDENT OXIDOREDUCTASE"/>
    <property type="match status" value="1"/>
</dbReference>
<sequence>MVVKYIVMGLIIMAFGGVFTGCAYAERAEDTSKNGYIRITPDQANQMLQDNPQVILIDVRTPQEYAQRHIPNARLVPNETIAADAIAGLDKEDVILVYCRTGHRSWQAAQKLLDMGYQHVCDMEGGIIQWPYETVTE</sequence>
<evidence type="ECO:0000313" key="4">
    <source>
        <dbReference type="Proteomes" id="UP000036503"/>
    </source>
</evidence>
<dbReference type="CDD" id="cd00158">
    <property type="entry name" value="RHOD"/>
    <property type="match status" value="1"/>
</dbReference>
<evidence type="ECO:0000256" key="1">
    <source>
        <dbReference type="SAM" id="Phobius"/>
    </source>
</evidence>
<dbReference type="Proteomes" id="UP000036503">
    <property type="component" value="Unassembled WGS sequence"/>
</dbReference>
<evidence type="ECO:0000313" key="3">
    <source>
        <dbReference type="EMBL" id="KMO85590.1"/>
    </source>
</evidence>
<evidence type="ECO:0000259" key="2">
    <source>
        <dbReference type="PROSITE" id="PS50206"/>
    </source>
</evidence>
<dbReference type="PROSITE" id="PS51257">
    <property type="entry name" value="PROKAR_LIPOPROTEIN"/>
    <property type="match status" value="1"/>
</dbReference>